<organism evidence="2 3">
    <name type="scientific">Thiocystis violascens (strain ATCC 17096 / DSM 198 / 6111)</name>
    <name type="common">Chromatium violascens</name>
    <dbReference type="NCBI Taxonomy" id="765911"/>
    <lineage>
        <taxon>Bacteria</taxon>
        <taxon>Pseudomonadati</taxon>
        <taxon>Pseudomonadota</taxon>
        <taxon>Gammaproteobacteria</taxon>
        <taxon>Chromatiales</taxon>
        <taxon>Chromatiaceae</taxon>
        <taxon>Thiocystis</taxon>
    </lineage>
</organism>
<evidence type="ECO:0000313" key="2">
    <source>
        <dbReference type="EMBL" id="AFL73808.1"/>
    </source>
</evidence>
<dbReference type="eggNOG" id="ENOG503328J">
    <property type="taxonomic scope" value="Bacteria"/>
</dbReference>
<accession>I3Y9Z0</accession>
<gene>
    <name evidence="2" type="ordered locus">Thivi_1837</name>
</gene>
<dbReference type="STRING" id="765911.Thivi_1837"/>
<evidence type="ECO:0000256" key="1">
    <source>
        <dbReference type="SAM" id="MobiDB-lite"/>
    </source>
</evidence>
<reference evidence="2 3" key="1">
    <citation type="submission" date="2012-06" db="EMBL/GenBank/DDBJ databases">
        <title>Complete sequence of Thiocystis violascens DSM 198.</title>
        <authorList>
            <consortium name="US DOE Joint Genome Institute"/>
            <person name="Lucas S."/>
            <person name="Han J."/>
            <person name="Lapidus A."/>
            <person name="Cheng J.-F."/>
            <person name="Goodwin L."/>
            <person name="Pitluck S."/>
            <person name="Peters L."/>
            <person name="Ovchinnikova G."/>
            <person name="Teshima H."/>
            <person name="Detter J.C."/>
            <person name="Han C."/>
            <person name="Tapia R."/>
            <person name="Land M."/>
            <person name="Hauser L."/>
            <person name="Kyrpides N."/>
            <person name="Ivanova N."/>
            <person name="Pagani I."/>
            <person name="Vogl K."/>
            <person name="Liu Z."/>
            <person name="Frigaard N.-U."/>
            <person name="Bryant D."/>
            <person name="Woyke T."/>
        </authorList>
    </citation>
    <scope>NUCLEOTIDE SEQUENCE [LARGE SCALE GENOMIC DNA]</scope>
    <source>
        <strain evidence="3">ATCC 17096 / DSM 198 / 6111</strain>
    </source>
</reference>
<name>I3Y9Z0_THIV6</name>
<dbReference type="HOGENOM" id="CLU_156499_0_0_6"/>
<feature type="region of interest" description="Disordered" evidence="1">
    <location>
        <begin position="97"/>
        <end position="116"/>
    </location>
</feature>
<dbReference type="KEGG" id="tvi:Thivi_1837"/>
<dbReference type="AlphaFoldDB" id="I3Y9Z0"/>
<dbReference type="Proteomes" id="UP000006062">
    <property type="component" value="Chromosome"/>
</dbReference>
<sequence length="116" mass="13133">MTPDRKITGSDEAWDRRELGADSNFVVVADDTDDDAIDAALDLQPISIRLQKSLIEDFKMIAQLNDIGYQPLMRQVLARFADSEKKRILRQVVSDTLRRRKEDDAEDAQSKTGTHG</sequence>
<protein>
    <submittedName>
        <fullName evidence="2">Uncharacterized protein</fullName>
    </submittedName>
</protein>
<evidence type="ECO:0000313" key="3">
    <source>
        <dbReference type="Proteomes" id="UP000006062"/>
    </source>
</evidence>
<proteinExistence type="predicted"/>
<keyword evidence="3" id="KW-1185">Reference proteome</keyword>
<dbReference type="EMBL" id="CP003154">
    <property type="protein sequence ID" value="AFL73808.1"/>
    <property type="molecule type" value="Genomic_DNA"/>
</dbReference>